<keyword evidence="1" id="KW-0472">Membrane</keyword>
<accession>A0A4U1CE47</accession>
<evidence type="ECO:0000256" key="1">
    <source>
        <dbReference type="SAM" id="Phobius"/>
    </source>
</evidence>
<keyword evidence="1" id="KW-1133">Transmembrane helix</keyword>
<gene>
    <name evidence="2" type="ORF">FA047_16080</name>
</gene>
<keyword evidence="3" id="KW-1185">Reference proteome</keyword>
<keyword evidence="1" id="KW-0812">Transmembrane</keyword>
<dbReference type="AlphaFoldDB" id="A0A4U1CE47"/>
<feature type="transmembrane region" description="Helical" evidence="1">
    <location>
        <begin position="6"/>
        <end position="25"/>
    </location>
</feature>
<evidence type="ECO:0000313" key="2">
    <source>
        <dbReference type="EMBL" id="TKC05274.1"/>
    </source>
</evidence>
<protein>
    <recommendedName>
        <fullName evidence="4">DUF1574 domain-containing protein</fullName>
    </recommendedName>
</protein>
<proteinExistence type="predicted"/>
<dbReference type="OrthoDB" id="631431at2"/>
<evidence type="ECO:0008006" key="4">
    <source>
        <dbReference type="Google" id="ProtNLM"/>
    </source>
</evidence>
<dbReference type="RefSeq" id="WP_136837092.1">
    <property type="nucleotide sequence ID" value="NZ_SWBQ01000004.1"/>
</dbReference>
<sequence length="311" mass="35915">MGRFILRLLLFSIVLIVFLAPLFFFRIGGERLKYIDNPVAAIIDKHERIKKINSPRLIITGGSNAFYGINSAKLRDSLNLDVCNMALFAGFGLDFMLNELKDELKSNDIVLLSIEYFLPSRINPKAEEQLIRYYPNSIKYLNKDISTKEKLLNPIKLNIESVQNFVLKPLTSKSSIFIQTRLTNEYGDAIGNLNFKNPAHSDFAVKFEYKDWEGIAKLNQFLEIAALKNVKVLFVFPPIPEVTYNINKDIIARLEADLKSRLKIQVLCTPQDMVFDDNLFFDTEYHLNKFGRELRTNKLIEMIKDFQMSLL</sequence>
<name>A0A4U1CE47_9SPHI</name>
<dbReference type="Proteomes" id="UP000307244">
    <property type="component" value="Unassembled WGS sequence"/>
</dbReference>
<comment type="caution">
    <text evidence="2">The sequence shown here is derived from an EMBL/GenBank/DDBJ whole genome shotgun (WGS) entry which is preliminary data.</text>
</comment>
<dbReference type="EMBL" id="SWBQ01000004">
    <property type="protein sequence ID" value="TKC05274.1"/>
    <property type="molecule type" value="Genomic_DNA"/>
</dbReference>
<organism evidence="2 3">
    <name type="scientific">Pedobacter frigoris</name>
    <dbReference type="NCBI Taxonomy" id="2571272"/>
    <lineage>
        <taxon>Bacteria</taxon>
        <taxon>Pseudomonadati</taxon>
        <taxon>Bacteroidota</taxon>
        <taxon>Sphingobacteriia</taxon>
        <taxon>Sphingobacteriales</taxon>
        <taxon>Sphingobacteriaceae</taxon>
        <taxon>Pedobacter</taxon>
    </lineage>
</organism>
<reference evidence="2 3" key="1">
    <citation type="submission" date="2019-04" db="EMBL/GenBank/DDBJ databases">
        <title>Pedobacter sp. RP-3-15 sp. nov., isolated from Arctic soil.</title>
        <authorList>
            <person name="Dahal R.H."/>
            <person name="Kim D.-U."/>
        </authorList>
    </citation>
    <scope>NUCLEOTIDE SEQUENCE [LARGE SCALE GENOMIC DNA]</scope>
    <source>
        <strain evidence="2 3">RP-3-15</strain>
    </source>
</reference>
<evidence type="ECO:0000313" key="3">
    <source>
        <dbReference type="Proteomes" id="UP000307244"/>
    </source>
</evidence>